<dbReference type="InterPro" id="IPR040980">
    <property type="entry name" value="SWI2_SNF2"/>
</dbReference>
<keyword evidence="9 10" id="KW-0238">DNA-binding</keyword>
<dbReference type="Pfam" id="PF11867">
    <property type="entry name" value="T1RH-like_C"/>
    <property type="match status" value="1"/>
</dbReference>
<dbReference type="GO" id="GO:0004519">
    <property type="term" value="F:endonuclease activity"/>
    <property type="evidence" value="ECO:0007669"/>
    <property type="project" value="UniProtKB-KW"/>
</dbReference>
<dbReference type="CDD" id="cd18800">
    <property type="entry name" value="SF2_C_EcoR124I-like"/>
    <property type="match status" value="1"/>
</dbReference>
<evidence type="ECO:0000256" key="3">
    <source>
        <dbReference type="ARBA" id="ARBA00022722"/>
    </source>
</evidence>
<dbReference type="EMBL" id="BAABDF010000007">
    <property type="protein sequence ID" value="GAA3874502.1"/>
    <property type="molecule type" value="Genomic_DNA"/>
</dbReference>
<keyword evidence="6 12" id="KW-0255">Endonuclease</keyword>
<keyword evidence="3" id="KW-0540">Nuclease</keyword>
<dbReference type="Gene3D" id="3.90.1570.50">
    <property type="match status" value="1"/>
</dbReference>
<dbReference type="InterPro" id="IPR021810">
    <property type="entry name" value="T1RH-like_C"/>
</dbReference>
<dbReference type="Pfam" id="PF04313">
    <property type="entry name" value="HSDR_N"/>
    <property type="match status" value="1"/>
</dbReference>
<dbReference type="EC" id="3.1.21.3" evidence="10"/>
<keyword evidence="8 10" id="KW-0067">ATP-binding</keyword>
<evidence type="ECO:0000313" key="12">
    <source>
        <dbReference type="EMBL" id="GAA3874502.1"/>
    </source>
</evidence>
<comment type="subunit">
    <text evidence="10">The type I restriction/modification system is composed of three polypeptides R, M and S.</text>
</comment>
<comment type="function">
    <text evidence="10">Subunit R is required for both nuclease and ATPase activities, but not for modification.</text>
</comment>
<dbReference type="PANTHER" id="PTHR30195:SF15">
    <property type="entry name" value="TYPE I RESTRICTION ENZYME HINDI ENDONUCLEASE SUBUNIT"/>
    <property type="match status" value="1"/>
</dbReference>
<proteinExistence type="inferred from homology"/>
<dbReference type="Gene3D" id="3.40.50.300">
    <property type="entry name" value="P-loop containing nucleotide triphosphate hydrolases"/>
    <property type="match status" value="3"/>
</dbReference>
<organism evidence="12 13">
    <name type="scientific">Celeribacter arenosi</name>
    <dbReference type="NCBI Taxonomy" id="792649"/>
    <lineage>
        <taxon>Bacteria</taxon>
        <taxon>Pseudomonadati</taxon>
        <taxon>Pseudomonadota</taxon>
        <taxon>Alphaproteobacteria</taxon>
        <taxon>Rhodobacterales</taxon>
        <taxon>Roseobacteraceae</taxon>
        <taxon>Celeribacter</taxon>
    </lineage>
</organism>
<dbReference type="InterPro" id="IPR027417">
    <property type="entry name" value="P-loop_NTPase"/>
</dbReference>
<evidence type="ECO:0000256" key="6">
    <source>
        <dbReference type="ARBA" id="ARBA00022759"/>
    </source>
</evidence>
<evidence type="ECO:0000256" key="1">
    <source>
        <dbReference type="ARBA" id="ARBA00000851"/>
    </source>
</evidence>
<dbReference type="Pfam" id="PF18766">
    <property type="entry name" value="SWI2_SNF2"/>
    <property type="match status" value="1"/>
</dbReference>
<dbReference type="InterPro" id="IPR051268">
    <property type="entry name" value="Type-I_R_enzyme_R_subunit"/>
</dbReference>
<dbReference type="InterPro" id="IPR004473">
    <property type="entry name" value="Restrct_endonuc_typeI_HsdR"/>
</dbReference>
<keyword evidence="13" id="KW-1185">Reference proteome</keyword>
<keyword evidence="4 10" id="KW-0547">Nucleotide-binding</keyword>
<evidence type="ECO:0000256" key="7">
    <source>
        <dbReference type="ARBA" id="ARBA00022801"/>
    </source>
</evidence>
<dbReference type="CDD" id="cd22332">
    <property type="entry name" value="HsdR_N"/>
    <property type="match status" value="1"/>
</dbReference>
<dbReference type="NCBIfam" id="TIGR00348">
    <property type="entry name" value="hsdR"/>
    <property type="match status" value="1"/>
</dbReference>
<dbReference type="SUPFAM" id="SSF52540">
    <property type="entry name" value="P-loop containing nucleoside triphosphate hydrolases"/>
    <property type="match status" value="2"/>
</dbReference>
<dbReference type="PANTHER" id="PTHR30195">
    <property type="entry name" value="TYPE I SITE-SPECIFIC DEOXYRIBONUCLEASE PROTEIN SUBUNIT M AND R"/>
    <property type="match status" value="1"/>
</dbReference>
<evidence type="ECO:0000256" key="8">
    <source>
        <dbReference type="ARBA" id="ARBA00022840"/>
    </source>
</evidence>
<evidence type="ECO:0000256" key="5">
    <source>
        <dbReference type="ARBA" id="ARBA00022747"/>
    </source>
</evidence>
<comment type="catalytic activity">
    <reaction evidence="1 10">
        <text>Endonucleolytic cleavage of DNA to give random double-stranded fragments with terminal 5'-phosphates, ATP is simultaneously hydrolyzed.</text>
        <dbReference type="EC" id="3.1.21.3"/>
    </reaction>
</comment>
<name>A0ABP7KE71_9RHOB</name>
<evidence type="ECO:0000256" key="4">
    <source>
        <dbReference type="ARBA" id="ARBA00022741"/>
    </source>
</evidence>
<dbReference type="RefSeq" id="WP_344847644.1">
    <property type="nucleotide sequence ID" value="NZ_BAABDF010000007.1"/>
</dbReference>
<evidence type="ECO:0000259" key="11">
    <source>
        <dbReference type="SMART" id="SM00487"/>
    </source>
</evidence>
<dbReference type="InterPro" id="IPR007409">
    <property type="entry name" value="Restrct_endonuc_type1_HsdR_N"/>
</dbReference>
<dbReference type="Pfam" id="PF22679">
    <property type="entry name" value="T1R_D3-like"/>
    <property type="match status" value="1"/>
</dbReference>
<comment type="similarity">
    <text evidence="2 10">Belongs to the HsdR family.</text>
</comment>
<dbReference type="InterPro" id="IPR055180">
    <property type="entry name" value="HsdR_RecA-like_helicase_dom_2"/>
</dbReference>
<dbReference type="Proteomes" id="UP001399917">
    <property type="component" value="Unassembled WGS sequence"/>
</dbReference>
<evidence type="ECO:0000256" key="2">
    <source>
        <dbReference type="ARBA" id="ARBA00008598"/>
    </source>
</evidence>
<keyword evidence="5 10" id="KW-0680">Restriction system</keyword>
<reference evidence="13" key="1">
    <citation type="journal article" date="2019" name="Int. J. Syst. Evol. Microbiol.">
        <title>The Global Catalogue of Microorganisms (GCM) 10K type strain sequencing project: providing services to taxonomists for standard genome sequencing and annotation.</title>
        <authorList>
            <consortium name="The Broad Institute Genomics Platform"/>
            <consortium name="The Broad Institute Genome Sequencing Center for Infectious Disease"/>
            <person name="Wu L."/>
            <person name="Ma J."/>
        </authorList>
    </citation>
    <scope>NUCLEOTIDE SEQUENCE [LARGE SCALE GENOMIC DNA]</scope>
    <source>
        <strain evidence="13">JCM 17190</strain>
    </source>
</reference>
<dbReference type="InterPro" id="IPR014001">
    <property type="entry name" value="Helicase_ATP-bd"/>
</dbReference>
<feature type="domain" description="Helicase ATP-binding" evidence="11">
    <location>
        <begin position="265"/>
        <end position="478"/>
    </location>
</feature>
<dbReference type="SMART" id="SM00487">
    <property type="entry name" value="DEXDc"/>
    <property type="match status" value="1"/>
</dbReference>
<gene>
    <name evidence="12" type="ORF">GCM10022404_25430</name>
</gene>
<evidence type="ECO:0000256" key="9">
    <source>
        <dbReference type="ARBA" id="ARBA00023125"/>
    </source>
</evidence>
<keyword evidence="7 10" id="KW-0378">Hydrolase</keyword>
<evidence type="ECO:0000313" key="13">
    <source>
        <dbReference type="Proteomes" id="UP001399917"/>
    </source>
</evidence>
<dbReference type="CDD" id="cd18030">
    <property type="entry name" value="DEXHc_RE_I_HsdR"/>
    <property type="match status" value="1"/>
</dbReference>
<sequence>MAWASEADLEVVFMEDLGELGYALHHGAEISPEMRKPMRTSFRETFLLPVFFDALKRLNPELPDTAIQEAAARVHDVVFATDVVQENRRLHDLIVNGVPLTYFADGEERNARVQLVDWSNENNDWRAINQVDVVGKNPRIPDVVLFLNGLPLVVVELKGTEGADIDAAYRQIDTYKEDIPDLFRTTLLTVISDGFNARYGSLSAGLDRFMRWRTVDGETIVAENSTLALQTLTQGLLTPEMLLDMLRWFVVFEDEGKGPIKKIAGYHQFHAVRKAVDTVLGARGTDGKGGVIWHTQGSGKSLLMTFLAGRMMHHSGLENPTLLVLTDRNDLDNQLFGTFGRCKDLLGEEPVQAESISDLKALLNREVGGIVFSTIQKFRPEKGEVFPELTSRSNVIVMVDEAHRTQYGFEAKLKKDTGEVQHGLAYQLRQALPNAVYVAFTGTPVELVGANTRSVFGEYIDVYDIAQAVEDGATVPIYYEARVAKIELDEDLSEELDEEFDEATDTLEDSHAAAVAKKWSRVEALVGAEKRLDTVVEDILSHFDARIEAIDGKAMIVCMSRRICVEVYERIVAARPDWHSDTDDRGAVKVIMTGNATDPAEFRPHVRSKTRQEVIRNRAKDPEDPLKIVIVRDMWLTGFDAPCMHTLYVDKPMKGHGLMQAIARVNRVFQNKPAGLIVDYIGIAADLKNALAHYSQSDQKQTGISEAEAVAAFLDTLDVARSQFHGFDYSSSLGGTPAERLKVLPAALDHILQKERDAGDGSGAVKRFNDAVASLVKAFKLASGSTQAKAHTEEVAFFSAVRSGLEKVGAGNGANKSGSPDFAIQQLVNRAVASTEVVDILEACGFDRPDISVLSDAFMIEIQNMKHRNLAVEALKKLLNGEITSRTRTNVVRKEEFSSRLEQAIANYHNRSVDALQVLQELIEIAKDLRDEPEDGLSQEERAFYDALALNDSAVEIMSNEELRVIATELVDTVRKNSGTDWWRRDNVRAKMRVTVKKILQRHGFPPDLAMDAVKTVLRQAEALATAVS</sequence>
<accession>A0ABP7KE71</accession>
<protein>
    <recommendedName>
        <fullName evidence="10">Type I restriction enzyme endonuclease subunit</fullName>
        <shortName evidence="10">R protein</shortName>
        <ecNumber evidence="10">3.1.21.3</ecNumber>
    </recommendedName>
</protein>
<evidence type="ECO:0000256" key="10">
    <source>
        <dbReference type="RuleBase" id="RU364115"/>
    </source>
</evidence>
<comment type="caution">
    <text evidence="12">The sequence shown here is derived from an EMBL/GenBank/DDBJ whole genome shotgun (WGS) entry which is preliminary data.</text>
</comment>